<evidence type="ECO:0000313" key="4">
    <source>
        <dbReference type="Proteomes" id="UP001172101"/>
    </source>
</evidence>
<comment type="caution">
    <text evidence="3">The sequence shown here is derived from an EMBL/GenBank/DDBJ whole genome shotgun (WGS) entry which is preliminary data.</text>
</comment>
<name>A0AA39ZTS8_9PEZI</name>
<dbReference type="PANTHER" id="PTHR42470:SF1">
    <property type="entry name" value="VAST DOMAIN-CONTAINING PROTEIN"/>
    <property type="match status" value="1"/>
</dbReference>
<dbReference type="Pfam" id="PF25545">
    <property type="entry name" value="DUF7924"/>
    <property type="match status" value="1"/>
</dbReference>
<sequence length="256" mass="27851">MGCNESNVSDYFKKHLFPQGATTKVPTGSLFSVANKHIARHLLPSLPTAMAPWAITQPQPDLLYGHPKTPPTFTEAQLIALLGLHSQIPFYAQASPGLWFHFFTVEFKAAAGTGGSLWAAANQCAGASAACVQAINQLNIRLGYVGCNGHVPNICYSLAIDNSLAQLYVSWGAEDKGNLVIYIQRVGSFLLSSPKHFTCIHRWVTAILNWEQGGRLRNIQLALDFIQDEKQEVVSGVAKSRPGPEGSPGGKRRRLK</sequence>
<dbReference type="AlphaFoldDB" id="A0AA39ZTS8"/>
<protein>
    <recommendedName>
        <fullName evidence="2">DUF7924 domain-containing protein</fullName>
    </recommendedName>
</protein>
<reference evidence="3" key="1">
    <citation type="submission" date="2023-06" db="EMBL/GenBank/DDBJ databases">
        <title>Genome-scale phylogeny and comparative genomics of the fungal order Sordariales.</title>
        <authorList>
            <consortium name="Lawrence Berkeley National Laboratory"/>
            <person name="Hensen N."/>
            <person name="Bonometti L."/>
            <person name="Westerberg I."/>
            <person name="Brannstrom I.O."/>
            <person name="Guillou S."/>
            <person name="Cros-Aarteil S."/>
            <person name="Calhoun S."/>
            <person name="Haridas S."/>
            <person name="Kuo A."/>
            <person name="Mondo S."/>
            <person name="Pangilinan J."/>
            <person name="Riley R."/>
            <person name="LaButti K."/>
            <person name="Andreopoulos B."/>
            <person name="Lipzen A."/>
            <person name="Chen C."/>
            <person name="Yanf M."/>
            <person name="Daum C."/>
            <person name="Ng V."/>
            <person name="Clum A."/>
            <person name="Steindorff A."/>
            <person name="Ohm R."/>
            <person name="Martin F."/>
            <person name="Silar P."/>
            <person name="Natvig D."/>
            <person name="Lalanne C."/>
            <person name="Gautier V."/>
            <person name="Ament-velasquez S.L."/>
            <person name="Kruys A."/>
            <person name="Hutchinson M.I."/>
            <person name="Powell A.J."/>
            <person name="Barry K."/>
            <person name="Miller A.N."/>
            <person name="Grigoriev I.V."/>
            <person name="Debuchy R."/>
            <person name="Gladieux P."/>
            <person name="Thoren M.H."/>
            <person name="Johannesson H."/>
        </authorList>
    </citation>
    <scope>NUCLEOTIDE SEQUENCE</scope>
    <source>
        <strain evidence="3">SMH2392-1A</strain>
    </source>
</reference>
<feature type="domain" description="DUF7924" evidence="2">
    <location>
        <begin position="3"/>
        <end position="223"/>
    </location>
</feature>
<dbReference type="GeneID" id="85322115"/>
<gene>
    <name evidence="3" type="ORF">B0T26DRAFT_658155</name>
</gene>
<evidence type="ECO:0000256" key="1">
    <source>
        <dbReference type="SAM" id="MobiDB-lite"/>
    </source>
</evidence>
<dbReference type="PANTHER" id="PTHR42470">
    <property type="entry name" value="VAST DOMAIN-CONTAINING PROTEIN"/>
    <property type="match status" value="1"/>
</dbReference>
<organism evidence="3 4">
    <name type="scientific">Lasiosphaeria miniovina</name>
    <dbReference type="NCBI Taxonomy" id="1954250"/>
    <lineage>
        <taxon>Eukaryota</taxon>
        <taxon>Fungi</taxon>
        <taxon>Dikarya</taxon>
        <taxon>Ascomycota</taxon>
        <taxon>Pezizomycotina</taxon>
        <taxon>Sordariomycetes</taxon>
        <taxon>Sordariomycetidae</taxon>
        <taxon>Sordariales</taxon>
        <taxon>Lasiosphaeriaceae</taxon>
        <taxon>Lasiosphaeria</taxon>
    </lineage>
</organism>
<dbReference type="EMBL" id="JAUIRO010000008">
    <property type="protein sequence ID" value="KAK0703390.1"/>
    <property type="molecule type" value="Genomic_DNA"/>
</dbReference>
<keyword evidence="4" id="KW-1185">Reference proteome</keyword>
<accession>A0AA39ZTS8</accession>
<dbReference type="Proteomes" id="UP001172101">
    <property type="component" value="Unassembled WGS sequence"/>
</dbReference>
<feature type="region of interest" description="Disordered" evidence="1">
    <location>
        <begin position="234"/>
        <end position="256"/>
    </location>
</feature>
<dbReference type="InterPro" id="IPR057684">
    <property type="entry name" value="DUF7924"/>
</dbReference>
<evidence type="ECO:0000313" key="3">
    <source>
        <dbReference type="EMBL" id="KAK0703390.1"/>
    </source>
</evidence>
<evidence type="ECO:0000259" key="2">
    <source>
        <dbReference type="Pfam" id="PF25545"/>
    </source>
</evidence>
<dbReference type="RefSeq" id="XP_060290249.1">
    <property type="nucleotide sequence ID" value="XM_060438845.1"/>
</dbReference>
<proteinExistence type="predicted"/>